<dbReference type="EMBL" id="JPWB01000005">
    <property type="protein sequence ID" value="RCK21432.1"/>
    <property type="molecule type" value="Genomic_DNA"/>
</dbReference>
<dbReference type="InterPro" id="IPR012340">
    <property type="entry name" value="NA-bd_OB-fold"/>
</dbReference>
<evidence type="ECO:0000259" key="4">
    <source>
        <dbReference type="PROSITE" id="PS50893"/>
    </source>
</evidence>
<dbReference type="PROSITE" id="PS00211">
    <property type="entry name" value="ABC_TRANSPORTER_1"/>
    <property type="match status" value="1"/>
</dbReference>
<dbReference type="InterPro" id="IPR008995">
    <property type="entry name" value="Mo/tungstate-bd_C_term_dom"/>
</dbReference>
<dbReference type="PROSITE" id="PS50893">
    <property type="entry name" value="ABC_TRANSPORTER_2"/>
    <property type="match status" value="1"/>
</dbReference>
<feature type="domain" description="ABC transporter" evidence="4">
    <location>
        <begin position="5"/>
        <end position="235"/>
    </location>
</feature>
<dbReference type="InterPro" id="IPR003439">
    <property type="entry name" value="ABC_transporter-like_ATP-bd"/>
</dbReference>
<evidence type="ECO:0000256" key="3">
    <source>
        <dbReference type="ARBA" id="ARBA00022840"/>
    </source>
</evidence>
<dbReference type="PANTHER" id="PTHR42781">
    <property type="entry name" value="SPERMIDINE/PUTRESCINE IMPORT ATP-BINDING PROTEIN POTA"/>
    <property type="match status" value="1"/>
</dbReference>
<name>A0A367VAN2_9PROT</name>
<dbReference type="InterPro" id="IPR017871">
    <property type="entry name" value="ABC_transporter-like_CS"/>
</dbReference>
<keyword evidence="2" id="KW-0547">Nucleotide-binding</keyword>
<dbReference type="Proteomes" id="UP000253061">
    <property type="component" value="Unassembled WGS sequence"/>
</dbReference>
<keyword evidence="1" id="KW-0813">Transport</keyword>
<dbReference type="PANTHER" id="PTHR42781:SF4">
    <property type="entry name" value="SPERMIDINE_PUTRESCINE IMPORT ATP-BINDING PROTEIN POTA"/>
    <property type="match status" value="1"/>
</dbReference>
<proteinExistence type="predicted"/>
<dbReference type="SUPFAM" id="SSF52540">
    <property type="entry name" value="P-loop containing nucleoside triphosphate hydrolases"/>
    <property type="match status" value="1"/>
</dbReference>
<dbReference type="SUPFAM" id="SSF50331">
    <property type="entry name" value="MOP-like"/>
    <property type="match status" value="1"/>
</dbReference>
<dbReference type="InterPro" id="IPR013611">
    <property type="entry name" value="Transp-assoc_OB_typ2"/>
</dbReference>
<reference evidence="5 6" key="1">
    <citation type="submission" date="2014-07" db="EMBL/GenBank/DDBJ databases">
        <title>Draft genome sequence of Thalassospira profundimaris R8-17.</title>
        <authorList>
            <person name="Lai Q."/>
            <person name="Shao Z."/>
        </authorList>
    </citation>
    <scope>NUCLEOTIDE SEQUENCE [LARGE SCALE GENOMIC DNA]</scope>
    <source>
        <strain evidence="5 6">R8-17</strain>
    </source>
</reference>
<dbReference type="Gene3D" id="2.40.50.100">
    <property type="match status" value="1"/>
</dbReference>
<evidence type="ECO:0000313" key="6">
    <source>
        <dbReference type="Proteomes" id="UP000253061"/>
    </source>
</evidence>
<dbReference type="Gene3D" id="2.40.50.140">
    <property type="entry name" value="Nucleic acid-binding proteins"/>
    <property type="match status" value="1"/>
</dbReference>
<dbReference type="InterPro" id="IPR050093">
    <property type="entry name" value="ABC_SmlMolc_Importer"/>
</dbReference>
<dbReference type="FunFam" id="3.40.50.300:FF:000133">
    <property type="entry name" value="Spermidine/putrescine import ATP-binding protein PotA"/>
    <property type="match status" value="1"/>
</dbReference>
<evidence type="ECO:0000256" key="2">
    <source>
        <dbReference type="ARBA" id="ARBA00022741"/>
    </source>
</evidence>
<sequence>MTAPVSIRNATKIFGDFTALDDVSLEIAAGEFIVLLGPSGCGKTTLLSLLGGFLSPTSGTIEINGKDMGDVAPAKRPTTTMFQDYALFPHMSLRDNVAFGLKMRKVGKAERHAKAEELLDMVGLKTSANKKPHELSGGQRQRVALARALAVEPDVLLLDEPLGALDLKLRRQMQDELKAIQKRVGTTFVHVTHDQEEAMAIADRIVVMNAGRIEDVGSPESIYMQPKTLFSASFMGEVNFIPGTLESARENALTIKTPLGTVELPAFDHAGFTPDAPVTLAIRPEHFRASTGTGPRVTLGKAKVEDGSFFGTHHRAHLSPLDYPNMTITAHMPQSAIIEPGAWVELTLDPTSVVLLPGHPTQTAQEGVTS</sequence>
<protein>
    <submittedName>
        <fullName evidence="5">Spermidine/putrescine ABC transporter ATP-binding protein</fullName>
    </submittedName>
</protein>
<dbReference type="SMART" id="SM00382">
    <property type="entry name" value="AAA"/>
    <property type="match status" value="1"/>
</dbReference>
<accession>A0A367VAN2</accession>
<dbReference type="GO" id="GO:0005524">
    <property type="term" value="F:ATP binding"/>
    <property type="evidence" value="ECO:0007669"/>
    <property type="project" value="UniProtKB-KW"/>
</dbReference>
<dbReference type="Gene3D" id="3.40.50.300">
    <property type="entry name" value="P-loop containing nucleotide triphosphate hydrolases"/>
    <property type="match status" value="1"/>
</dbReference>
<dbReference type="GO" id="GO:0016887">
    <property type="term" value="F:ATP hydrolysis activity"/>
    <property type="evidence" value="ECO:0007669"/>
    <property type="project" value="InterPro"/>
</dbReference>
<dbReference type="InterPro" id="IPR027417">
    <property type="entry name" value="P-loop_NTPase"/>
</dbReference>
<dbReference type="GO" id="GO:0022857">
    <property type="term" value="F:transmembrane transporter activity"/>
    <property type="evidence" value="ECO:0007669"/>
    <property type="project" value="InterPro"/>
</dbReference>
<dbReference type="RefSeq" id="WP_062955516.1">
    <property type="nucleotide sequence ID" value="NZ_JPWB01000005.1"/>
</dbReference>
<organism evidence="5 6">
    <name type="scientific">Thalassospira profundimaris</name>
    <dbReference type="NCBI Taxonomy" id="502049"/>
    <lineage>
        <taxon>Bacteria</taxon>
        <taxon>Pseudomonadati</taxon>
        <taxon>Pseudomonadota</taxon>
        <taxon>Alphaproteobacteria</taxon>
        <taxon>Rhodospirillales</taxon>
        <taxon>Thalassospiraceae</taxon>
        <taxon>Thalassospira</taxon>
    </lineage>
</organism>
<dbReference type="AlphaFoldDB" id="A0A367VAN2"/>
<keyword evidence="3 5" id="KW-0067">ATP-binding</keyword>
<evidence type="ECO:0000313" key="5">
    <source>
        <dbReference type="EMBL" id="RCK21432.1"/>
    </source>
</evidence>
<comment type="caution">
    <text evidence="5">The sequence shown here is derived from an EMBL/GenBank/DDBJ whole genome shotgun (WGS) entry which is preliminary data.</text>
</comment>
<dbReference type="Pfam" id="PF08402">
    <property type="entry name" value="TOBE_2"/>
    <property type="match status" value="1"/>
</dbReference>
<dbReference type="InterPro" id="IPR003593">
    <property type="entry name" value="AAA+_ATPase"/>
</dbReference>
<dbReference type="Pfam" id="PF00005">
    <property type="entry name" value="ABC_tran"/>
    <property type="match status" value="1"/>
</dbReference>
<dbReference type="GO" id="GO:0015847">
    <property type="term" value="P:putrescine transport"/>
    <property type="evidence" value="ECO:0007669"/>
    <property type="project" value="UniProtKB-ARBA"/>
</dbReference>
<evidence type="ECO:0000256" key="1">
    <source>
        <dbReference type="ARBA" id="ARBA00022448"/>
    </source>
</evidence>
<dbReference type="GO" id="GO:0043190">
    <property type="term" value="C:ATP-binding cassette (ABC) transporter complex"/>
    <property type="evidence" value="ECO:0007669"/>
    <property type="project" value="InterPro"/>
</dbReference>
<gene>
    <name evidence="5" type="ORF">TH6_12500</name>
</gene>